<comment type="caution">
    <text evidence="1">The sequence shown here is derived from an EMBL/GenBank/DDBJ whole genome shotgun (WGS) entry which is preliminary data.</text>
</comment>
<protein>
    <submittedName>
        <fullName evidence="1">Uncharacterized protein</fullName>
    </submittedName>
</protein>
<dbReference type="EMBL" id="CM023481">
    <property type="protein sequence ID" value="KAH6948618.1"/>
    <property type="molecule type" value="Genomic_DNA"/>
</dbReference>
<sequence length="98" mass="10607">MMTCGQRTGLDFIVAVLAAVDDDVFTIYLFALLLRTGVKLLPDVSPSDMAYSPVSSVSLEEPACFVAADGHDDFWPDGPQACSWSMGARQGAEETRKF</sequence>
<evidence type="ECO:0000313" key="2">
    <source>
        <dbReference type="Proteomes" id="UP000821845"/>
    </source>
</evidence>
<name>A0ACB7TR17_HYAAI</name>
<keyword evidence="2" id="KW-1185">Reference proteome</keyword>
<organism evidence="1 2">
    <name type="scientific">Hyalomma asiaticum</name>
    <name type="common">Tick</name>
    <dbReference type="NCBI Taxonomy" id="266040"/>
    <lineage>
        <taxon>Eukaryota</taxon>
        <taxon>Metazoa</taxon>
        <taxon>Ecdysozoa</taxon>
        <taxon>Arthropoda</taxon>
        <taxon>Chelicerata</taxon>
        <taxon>Arachnida</taxon>
        <taxon>Acari</taxon>
        <taxon>Parasitiformes</taxon>
        <taxon>Ixodida</taxon>
        <taxon>Ixodoidea</taxon>
        <taxon>Ixodidae</taxon>
        <taxon>Hyalomminae</taxon>
        <taxon>Hyalomma</taxon>
    </lineage>
</organism>
<proteinExistence type="predicted"/>
<dbReference type="Proteomes" id="UP000821845">
    <property type="component" value="Chromosome 1"/>
</dbReference>
<reference evidence="1" key="1">
    <citation type="submission" date="2020-05" db="EMBL/GenBank/DDBJ databases">
        <title>Large-scale comparative analyses of tick genomes elucidate their genetic diversity and vector capacities.</title>
        <authorList>
            <person name="Jia N."/>
            <person name="Wang J."/>
            <person name="Shi W."/>
            <person name="Du L."/>
            <person name="Sun Y."/>
            <person name="Zhan W."/>
            <person name="Jiang J."/>
            <person name="Wang Q."/>
            <person name="Zhang B."/>
            <person name="Ji P."/>
            <person name="Sakyi L.B."/>
            <person name="Cui X."/>
            <person name="Yuan T."/>
            <person name="Jiang B."/>
            <person name="Yang W."/>
            <person name="Lam T.T.-Y."/>
            <person name="Chang Q."/>
            <person name="Ding S."/>
            <person name="Wang X."/>
            <person name="Zhu J."/>
            <person name="Ruan X."/>
            <person name="Zhao L."/>
            <person name="Wei J."/>
            <person name="Que T."/>
            <person name="Du C."/>
            <person name="Cheng J."/>
            <person name="Dai P."/>
            <person name="Han X."/>
            <person name="Huang E."/>
            <person name="Gao Y."/>
            <person name="Liu J."/>
            <person name="Shao H."/>
            <person name="Ye R."/>
            <person name="Li L."/>
            <person name="Wei W."/>
            <person name="Wang X."/>
            <person name="Wang C."/>
            <person name="Yang T."/>
            <person name="Huo Q."/>
            <person name="Li W."/>
            <person name="Guo W."/>
            <person name="Chen H."/>
            <person name="Zhou L."/>
            <person name="Ni X."/>
            <person name="Tian J."/>
            <person name="Zhou Y."/>
            <person name="Sheng Y."/>
            <person name="Liu T."/>
            <person name="Pan Y."/>
            <person name="Xia L."/>
            <person name="Li J."/>
            <person name="Zhao F."/>
            <person name="Cao W."/>
        </authorList>
    </citation>
    <scope>NUCLEOTIDE SEQUENCE</scope>
    <source>
        <strain evidence="1">Hyas-2018</strain>
    </source>
</reference>
<accession>A0ACB7TR17</accession>
<evidence type="ECO:0000313" key="1">
    <source>
        <dbReference type="EMBL" id="KAH6948618.1"/>
    </source>
</evidence>
<gene>
    <name evidence="1" type="ORF">HPB50_025391</name>
</gene>